<feature type="domain" description="Ribonuclease H1 N-terminal" evidence="2">
    <location>
        <begin position="145"/>
        <end position="184"/>
    </location>
</feature>
<protein>
    <recommendedName>
        <fullName evidence="2">Ribonuclease H1 N-terminal domain-containing protein</fullName>
    </recommendedName>
</protein>
<dbReference type="HOGENOM" id="CLU_618207_0_0_1"/>
<proteinExistence type="predicted"/>
<evidence type="ECO:0000259" key="2">
    <source>
        <dbReference type="Pfam" id="PF01693"/>
    </source>
</evidence>
<accession>M2R262</accession>
<keyword evidence="4" id="KW-1185">Reference proteome</keyword>
<sequence>MTNHTKKDEGDSKSAPSNLNMQDLLDVLLEALAERDRRRTQGQAWIYVGHAAGNASAGASGGDGPTSHAAASIRIDVETQPASSVTVTPAAPTAPAGQSAAQAQSSSPASSVVSYSDIVADPSPSAPSTSRALPTRSLPHPGERWYSVTRGLSVGVFNDWNTVQPLVSGVTNACFRRLPDRQTALNVFNAALAVGTFRCSCFLITSNRLEREPVSSACMGRRAKYLTNEERERAKRSQRASYTLSEKGKECRLRQNQRTYRMRKSRTQSPFRMMPKHSIPEEVLIAARIPYDWDPLTSGSESSDLGIWDKPFHVCLPEDYVDPEICDSLFEGPEEDIPQFTAKLEARQRQRLVDSGWARYFEPQESRVIDAMKEELDDRLLAWENLQLRSSYTTEHAQVASDVARKWAAKMIYTLAVELEIREKGHTYYLDAIVTSTLPWLCI</sequence>
<name>M2R262_CERS8</name>
<reference evidence="3 4" key="1">
    <citation type="journal article" date="2012" name="Proc. Natl. Acad. Sci. U.S.A.">
        <title>Comparative genomics of Ceriporiopsis subvermispora and Phanerochaete chrysosporium provide insight into selective ligninolysis.</title>
        <authorList>
            <person name="Fernandez-Fueyo E."/>
            <person name="Ruiz-Duenas F.J."/>
            <person name="Ferreira P."/>
            <person name="Floudas D."/>
            <person name="Hibbett D.S."/>
            <person name="Canessa P."/>
            <person name="Larrondo L.F."/>
            <person name="James T.Y."/>
            <person name="Seelenfreund D."/>
            <person name="Lobos S."/>
            <person name="Polanco R."/>
            <person name="Tello M."/>
            <person name="Honda Y."/>
            <person name="Watanabe T."/>
            <person name="Watanabe T."/>
            <person name="Ryu J.S."/>
            <person name="Kubicek C.P."/>
            <person name="Schmoll M."/>
            <person name="Gaskell J."/>
            <person name="Hammel K.E."/>
            <person name="St John F.J."/>
            <person name="Vanden Wymelenberg A."/>
            <person name="Sabat G."/>
            <person name="Splinter BonDurant S."/>
            <person name="Syed K."/>
            <person name="Yadav J.S."/>
            <person name="Doddapaneni H."/>
            <person name="Subramanian V."/>
            <person name="Lavin J.L."/>
            <person name="Oguiza J.A."/>
            <person name="Perez G."/>
            <person name="Pisabarro A.G."/>
            <person name="Ramirez L."/>
            <person name="Santoyo F."/>
            <person name="Master E."/>
            <person name="Coutinho P.M."/>
            <person name="Henrissat B."/>
            <person name="Lombard V."/>
            <person name="Magnuson J.K."/>
            <person name="Kuees U."/>
            <person name="Hori C."/>
            <person name="Igarashi K."/>
            <person name="Samejima M."/>
            <person name="Held B.W."/>
            <person name="Barry K.W."/>
            <person name="LaButti K.M."/>
            <person name="Lapidus A."/>
            <person name="Lindquist E.A."/>
            <person name="Lucas S.M."/>
            <person name="Riley R."/>
            <person name="Salamov A.A."/>
            <person name="Hoffmeister D."/>
            <person name="Schwenk D."/>
            <person name="Hadar Y."/>
            <person name="Yarden O."/>
            <person name="de Vries R.P."/>
            <person name="Wiebenga A."/>
            <person name="Stenlid J."/>
            <person name="Eastwood D."/>
            <person name="Grigoriev I.V."/>
            <person name="Berka R.M."/>
            <person name="Blanchette R.A."/>
            <person name="Kersten P."/>
            <person name="Martinez A.T."/>
            <person name="Vicuna R."/>
            <person name="Cullen D."/>
        </authorList>
    </citation>
    <scope>NUCLEOTIDE SEQUENCE [LARGE SCALE GENOMIC DNA]</scope>
    <source>
        <strain evidence="3 4">B</strain>
    </source>
</reference>
<dbReference type="InterPro" id="IPR037056">
    <property type="entry name" value="RNase_H1_N_sf"/>
</dbReference>
<feature type="region of interest" description="Disordered" evidence="1">
    <location>
        <begin position="118"/>
        <end position="141"/>
    </location>
</feature>
<organism evidence="3 4">
    <name type="scientific">Ceriporiopsis subvermispora (strain B)</name>
    <name type="common">White-rot fungus</name>
    <name type="synonym">Gelatoporia subvermispora</name>
    <dbReference type="NCBI Taxonomy" id="914234"/>
    <lineage>
        <taxon>Eukaryota</taxon>
        <taxon>Fungi</taxon>
        <taxon>Dikarya</taxon>
        <taxon>Basidiomycota</taxon>
        <taxon>Agaricomycotina</taxon>
        <taxon>Agaricomycetes</taxon>
        <taxon>Polyporales</taxon>
        <taxon>Gelatoporiaceae</taxon>
        <taxon>Gelatoporia</taxon>
    </lineage>
</organism>
<dbReference type="AlphaFoldDB" id="M2R262"/>
<dbReference type="SUPFAM" id="SSF55658">
    <property type="entry name" value="L9 N-domain-like"/>
    <property type="match status" value="1"/>
</dbReference>
<dbReference type="InterPro" id="IPR009027">
    <property type="entry name" value="Ribosomal_bL9/RNase_H1_N"/>
</dbReference>
<dbReference type="Proteomes" id="UP000016930">
    <property type="component" value="Unassembled WGS sequence"/>
</dbReference>
<evidence type="ECO:0000313" key="3">
    <source>
        <dbReference type="EMBL" id="EMD32327.1"/>
    </source>
</evidence>
<dbReference type="Gene3D" id="3.40.970.10">
    <property type="entry name" value="Ribonuclease H1, N-terminal domain"/>
    <property type="match status" value="1"/>
</dbReference>
<feature type="region of interest" description="Disordered" evidence="1">
    <location>
        <begin position="80"/>
        <end position="105"/>
    </location>
</feature>
<evidence type="ECO:0000256" key="1">
    <source>
        <dbReference type="SAM" id="MobiDB-lite"/>
    </source>
</evidence>
<dbReference type="EMBL" id="KB445811">
    <property type="protein sequence ID" value="EMD32327.1"/>
    <property type="molecule type" value="Genomic_DNA"/>
</dbReference>
<feature type="compositionally biased region" description="Basic and acidic residues" evidence="1">
    <location>
        <begin position="1"/>
        <end position="12"/>
    </location>
</feature>
<feature type="region of interest" description="Disordered" evidence="1">
    <location>
        <begin position="1"/>
        <end position="21"/>
    </location>
</feature>
<gene>
    <name evidence="3" type="ORF">CERSUDRAFT_77358</name>
</gene>
<dbReference type="OrthoDB" id="2727115at2759"/>
<evidence type="ECO:0000313" key="4">
    <source>
        <dbReference type="Proteomes" id="UP000016930"/>
    </source>
</evidence>
<dbReference type="InterPro" id="IPR011320">
    <property type="entry name" value="RNase_H1_N"/>
</dbReference>
<feature type="compositionally biased region" description="Low complexity" evidence="1">
    <location>
        <begin position="81"/>
        <end position="105"/>
    </location>
</feature>
<dbReference type="Pfam" id="PF01693">
    <property type="entry name" value="Cauli_VI"/>
    <property type="match status" value="1"/>
</dbReference>